<protein>
    <submittedName>
        <fullName evidence="2">Uncharacterized protein</fullName>
    </submittedName>
</protein>
<organism evidence="2 3">
    <name type="scientific">Streptomyces stelliscabiei</name>
    <dbReference type="NCBI Taxonomy" id="146820"/>
    <lineage>
        <taxon>Bacteria</taxon>
        <taxon>Bacillati</taxon>
        <taxon>Actinomycetota</taxon>
        <taxon>Actinomycetes</taxon>
        <taxon>Kitasatosporales</taxon>
        <taxon>Streptomycetaceae</taxon>
        <taxon>Streptomyces</taxon>
    </lineage>
</organism>
<evidence type="ECO:0000256" key="1">
    <source>
        <dbReference type="SAM" id="Phobius"/>
    </source>
</evidence>
<comment type="caution">
    <text evidence="2">The sequence shown here is derived from an EMBL/GenBank/DDBJ whole genome shotgun (WGS) entry which is preliminary data.</text>
</comment>
<keyword evidence="3" id="KW-1185">Reference proteome</keyword>
<evidence type="ECO:0000313" key="2">
    <source>
        <dbReference type="EMBL" id="MBE1598960.1"/>
    </source>
</evidence>
<keyword evidence="1" id="KW-0472">Membrane</keyword>
<reference evidence="2 3" key="1">
    <citation type="submission" date="2020-10" db="EMBL/GenBank/DDBJ databases">
        <title>Sequencing the genomes of 1000 actinobacteria strains.</title>
        <authorList>
            <person name="Klenk H.-P."/>
        </authorList>
    </citation>
    <scope>NUCLEOTIDE SEQUENCE [LARGE SCALE GENOMIC DNA]</scope>
    <source>
        <strain evidence="2 3">DSM 41803</strain>
    </source>
</reference>
<gene>
    <name evidence="2" type="ORF">H4687_005089</name>
</gene>
<dbReference type="GeneID" id="86829647"/>
<accession>A0A8I0P635</accession>
<dbReference type="EMBL" id="JADBGF010000001">
    <property type="protein sequence ID" value="MBE1598960.1"/>
    <property type="molecule type" value="Genomic_DNA"/>
</dbReference>
<dbReference type="AlphaFoldDB" id="A0A8I0P635"/>
<keyword evidence="1" id="KW-0812">Transmembrane</keyword>
<dbReference type="Proteomes" id="UP000629287">
    <property type="component" value="Unassembled WGS sequence"/>
</dbReference>
<feature type="transmembrane region" description="Helical" evidence="1">
    <location>
        <begin position="23"/>
        <end position="50"/>
    </location>
</feature>
<proteinExistence type="predicted"/>
<name>A0A8I0P635_9ACTN</name>
<sequence>MSEDQAEKEQPRGGRGLVLLETVFVLVIVAGLALWSVPAALVVGGVLGVLACERALADRRVPGEGRGGEAAGGERQ</sequence>
<dbReference type="RefSeq" id="WP_159026137.1">
    <property type="nucleotide sequence ID" value="NZ_JADBGF010000001.1"/>
</dbReference>
<keyword evidence="1" id="KW-1133">Transmembrane helix</keyword>
<evidence type="ECO:0000313" key="3">
    <source>
        <dbReference type="Proteomes" id="UP000629287"/>
    </source>
</evidence>